<reference evidence="12" key="2">
    <citation type="journal article" date="2022" name="Hortic Res">
        <title>The genome of Dioscorea zingiberensis sheds light on the biosynthesis, origin and evolution of the medicinally important diosgenin saponins.</title>
        <authorList>
            <person name="Li Y."/>
            <person name="Tan C."/>
            <person name="Li Z."/>
            <person name="Guo J."/>
            <person name="Li S."/>
            <person name="Chen X."/>
            <person name="Wang C."/>
            <person name="Dai X."/>
            <person name="Yang H."/>
            <person name="Song W."/>
            <person name="Hou L."/>
            <person name="Xu J."/>
            <person name="Tong Z."/>
            <person name="Xu A."/>
            <person name="Yuan X."/>
            <person name="Wang W."/>
            <person name="Yang Q."/>
            <person name="Chen L."/>
            <person name="Sun Z."/>
            <person name="Wang K."/>
            <person name="Pan B."/>
            <person name="Chen J."/>
            <person name="Bao Y."/>
            <person name="Liu F."/>
            <person name="Qi X."/>
            <person name="Gang D.R."/>
            <person name="Wen J."/>
            <person name="Li J."/>
        </authorList>
    </citation>
    <scope>NUCLEOTIDE SEQUENCE</scope>
    <source>
        <strain evidence="12">Dzin_1.0</strain>
    </source>
</reference>
<dbReference type="Pfam" id="PF00067">
    <property type="entry name" value="p450"/>
    <property type="match status" value="1"/>
</dbReference>
<feature type="chain" id="PRO_5038920319" description="Flavonoid 3'-hydroxylase" evidence="11">
    <location>
        <begin position="18"/>
        <end position="518"/>
    </location>
</feature>
<dbReference type="PRINTS" id="PR00463">
    <property type="entry name" value="EP450I"/>
</dbReference>
<name>A0A9D5HNE9_9LILI</name>
<dbReference type="OrthoDB" id="2789670at2759"/>
<keyword evidence="13" id="KW-1185">Reference proteome</keyword>
<evidence type="ECO:0000256" key="4">
    <source>
        <dbReference type="ARBA" id="ARBA00022723"/>
    </source>
</evidence>
<evidence type="ECO:0008006" key="14">
    <source>
        <dbReference type="Google" id="ProtNLM"/>
    </source>
</evidence>
<evidence type="ECO:0000256" key="2">
    <source>
        <dbReference type="ARBA" id="ARBA00010617"/>
    </source>
</evidence>
<proteinExistence type="inferred from homology"/>
<feature type="signal peptide" evidence="11">
    <location>
        <begin position="1"/>
        <end position="17"/>
    </location>
</feature>
<protein>
    <recommendedName>
        <fullName evidence="14">Flavonoid 3'-hydroxylase</fullName>
    </recommendedName>
</protein>
<dbReference type="EMBL" id="JAGGNH010000002">
    <property type="protein sequence ID" value="KAJ0981977.1"/>
    <property type="molecule type" value="Genomic_DNA"/>
</dbReference>
<comment type="caution">
    <text evidence="12">The sequence shown here is derived from an EMBL/GenBank/DDBJ whole genome shotgun (WGS) entry which is preliminary data.</text>
</comment>
<keyword evidence="11" id="KW-0732">Signal</keyword>
<dbReference type="PANTHER" id="PTHR47944">
    <property type="entry name" value="CYTOCHROME P450 98A9"/>
    <property type="match status" value="1"/>
</dbReference>
<evidence type="ECO:0000256" key="9">
    <source>
        <dbReference type="PIRSR" id="PIRSR602401-1"/>
    </source>
</evidence>
<dbReference type="GO" id="GO:0004497">
    <property type="term" value="F:monooxygenase activity"/>
    <property type="evidence" value="ECO:0007669"/>
    <property type="project" value="UniProtKB-KW"/>
</dbReference>
<evidence type="ECO:0000256" key="7">
    <source>
        <dbReference type="ARBA" id="ARBA00023004"/>
    </source>
</evidence>
<evidence type="ECO:0000256" key="11">
    <source>
        <dbReference type="SAM" id="SignalP"/>
    </source>
</evidence>
<sequence>MASILLLFITLLLSSLLFFFFNDKKKSKNKADHQPPLPPCPRGWPILGNLPQLGSKPHQTLHTLSKTYGPLFRLRLGSVTVVVASSASVASQFLRSLDTNFSDRPQNSAAEYMAYNHQSLVFSPYGPRWRMLRRLCTFHLFSTKALDDLRHVRQEEVALLAGRLRQAEGAVLNVGKEVNASVTNALTRTLLKRRVFEEEDGPDGGEFKKVLVEILKLSAAFNIEDFIPFLKALDVRGIILKMKRIHRWYDDIISKIMEEHKSVVGIRGVGEGEDFLSMLLRLKETNNRDEEEAKLNDTIIKALLTDLFTAGSDTTSNTVEWALAELLRHPDILVAAQKELDSVVGLSRLVSESDLANVPLLQAIMKETFRLHPGVPLALPHLSSEPCEVSGFHIPEGSTLIINIWSISRDPEIWSCPLEFNPGRFLPGGKHANVDVKGGHFELIPFGAGRRICAGMRLGMRMSTLAVASLVHAFDWFLPEGLTSENLDMEEDFGLTLPRVSPLKARVTPRLADEAYII</sequence>
<dbReference type="GO" id="GO:0016705">
    <property type="term" value="F:oxidoreductase activity, acting on paired donors, with incorporation or reduction of molecular oxygen"/>
    <property type="evidence" value="ECO:0007669"/>
    <property type="project" value="InterPro"/>
</dbReference>
<dbReference type="PROSITE" id="PS00086">
    <property type="entry name" value="CYTOCHROME_P450"/>
    <property type="match status" value="1"/>
</dbReference>
<evidence type="ECO:0000256" key="6">
    <source>
        <dbReference type="ARBA" id="ARBA00023002"/>
    </source>
</evidence>
<dbReference type="PANTHER" id="PTHR47944:SF18">
    <property type="entry name" value="FLAVONOID 3'-MONOOXYGENASE"/>
    <property type="match status" value="1"/>
</dbReference>
<evidence type="ECO:0000256" key="8">
    <source>
        <dbReference type="ARBA" id="ARBA00023033"/>
    </source>
</evidence>
<dbReference type="Gene3D" id="1.10.630.10">
    <property type="entry name" value="Cytochrome P450"/>
    <property type="match status" value="1"/>
</dbReference>
<dbReference type="InterPro" id="IPR017972">
    <property type="entry name" value="Cyt_P450_CS"/>
</dbReference>
<accession>A0A9D5HNE9</accession>
<keyword evidence="6 10" id="KW-0560">Oxidoreductase</keyword>
<keyword evidence="7 9" id="KW-0408">Iron</keyword>
<dbReference type="FunFam" id="1.10.630.10:FF:000026">
    <property type="entry name" value="Cytochrome P450 82C4"/>
    <property type="match status" value="1"/>
</dbReference>
<dbReference type="GO" id="GO:0005506">
    <property type="term" value="F:iron ion binding"/>
    <property type="evidence" value="ECO:0007669"/>
    <property type="project" value="InterPro"/>
</dbReference>
<evidence type="ECO:0000256" key="10">
    <source>
        <dbReference type="RuleBase" id="RU000461"/>
    </source>
</evidence>
<dbReference type="InterPro" id="IPR036396">
    <property type="entry name" value="Cyt_P450_sf"/>
</dbReference>
<keyword evidence="3 9" id="KW-0349">Heme</keyword>
<evidence type="ECO:0000313" key="12">
    <source>
        <dbReference type="EMBL" id="KAJ0981977.1"/>
    </source>
</evidence>
<feature type="binding site" description="axial binding residue" evidence="9">
    <location>
        <position position="453"/>
    </location>
    <ligand>
        <name>heme</name>
        <dbReference type="ChEBI" id="CHEBI:30413"/>
    </ligand>
    <ligandPart>
        <name>Fe</name>
        <dbReference type="ChEBI" id="CHEBI:18248"/>
    </ligandPart>
</feature>
<comment type="cofactor">
    <cofactor evidence="1 9">
        <name>heme</name>
        <dbReference type="ChEBI" id="CHEBI:30413"/>
    </cofactor>
</comment>
<dbReference type="SUPFAM" id="SSF48264">
    <property type="entry name" value="Cytochrome P450"/>
    <property type="match status" value="1"/>
</dbReference>
<dbReference type="InterPro" id="IPR001128">
    <property type="entry name" value="Cyt_P450"/>
</dbReference>
<dbReference type="InterPro" id="IPR002401">
    <property type="entry name" value="Cyt_P450_E_grp-I"/>
</dbReference>
<dbReference type="PRINTS" id="PR00385">
    <property type="entry name" value="P450"/>
</dbReference>
<dbReference type="AlphaFoldDB" id="A0A9D5HNE9"/>
<organism evidence="12 13">
    <name type="scientific">Dioscorea zingiberensis</name>
    <dbReference type="NCBI Taxonomy" id="325984"/>
    <lineage>
        <taxon>Eukaryota</taxon>
        <taxon>Viridiplantae</taxon>
        <taxon>Streptophyta</taxon>
        <taxon>Embryophyta</taxon>
        <taxon>Tracheophyta</taxon>
        <taxon>Spermatophyta</taxon>
        <taxon>Magnoliopsida</taxon>
        <taxon>Liliopsida</taxon>
        <taxon>Dioscoreales</taxon>
        <taxon>Dioscoreaceae</taxon>
        <taxon>Dioscorea</taxon>
    </lineage>
</organism>
<gene>
    <name evidence="12" type="ORF">J5N97_010232</name>
</gene>
<reference evidence="12" key="1">
    <citation type="submission" date="2021-03" db="EMBL/GenBank/DDBJ databases">
        <authorList>
            <person name="Li Z."/>
            <person name="Yang C."/>
        </authorList>
    </citation>
    <scope>NUCLEOTIDE SEQUENCE</scope>
    <source>
        <strain evidence="12">Dzin_1.0</strain>
        <tissue evidence="12">Leaf</tissue>
    </source>
</reference>
<keyword evidence="4 9" id="KW-0479">Metal-binding</keyword>
<keyword evidence="5" id="KW-0521">NADP</keyword>
<dbReference type="GO" id="GO:0020037">
    <property type="term" value="F:heme binding"/>
    <property type="evidence" value="ECO:0007669"/>
    <property type="project" value="InterPro"/>
</dbReference>
<comment type="similarity">
    <text evidence="2 10">Belongs to the cytochrome P450 family.</text>
</comment>
<evidence type="ECO:0000256" key="5">
    <source>
        <dbReference type="ARBA" id="ARBA00022857"/>
    </source>
</evidence>
<evidence type="ECO:0000256" key="1">
    <source>
        <dbReference type="ARBA" id="ARBA00001971"/>
    </source>
</evidence>
<dbReference type="Proteomes" id="UP001085076">
    <property type="component" value="Miscellaneous, Linkage group lg02"/>
</dbReference>
<evidence type="ECO:0000256" key="3">
    <source>
        <dbReference type="ARBA" id="ARBA00022617"/>
    </source>
</evidence>
<keyword evidence="8 10" id="KW-0503">Monooxygenase</keyword>
<evidence type="ECO:0000313" key="13">
    <source>
        <dbReference type="Proteomes" id="UP001085076"/>
    </source>
</evidence>